<organism evidence="7">
    <name type="scientific">viral metagenome</name>
    <dbReference type="NCBI Taxonomy" id="1070528"/>
    <lineage>
        <taxon>unclassified sequences</taxon>
        <taxon>metagenomes</taxon>
        <taxon>organismal metagenomes</taxon>
    </lineage>
</organism>
<name>A0A6C0BDK6_9ZZZZ</name>
<evidence type="ECO:0000256" key="1">
    <source>
        <dbReference type="ARBA" id="ARBA00022618"/>
    </source>
</evidence>
<dbReference type="InterPro" id="IPR004367">
    <property type="entry name" value="Cyclin_C-dom"/>
</dbReference>
<proteinExistence type="predicted"/>
<keyword evidence="2" id="KW-0195">Cyclin</keyword>
<evidence type="ECO:0000256" key="2">
    <source>
        <dbReference type="ARBA" id="ARBA00023127"/>
    </source>
</evidence>
<dbReference type="Pfam" id="PF00134">
    <property type="entry name" value="Cyclin_N"/>
    <property type="match status" value="1"/>
</dbReference>
<dbReference type="Gene3D" id="1.10.472.10">
    <property type="entry name" value="Cyclin-like"/>
    <property type="match status" value="2"/>
</dbReference>
<dbReference type="AlphaFoldDB" id="A0A6C0BDK6"/>
<dbReference type="FunFam" id="1.10.472.10:FF:000001">
    <property type="entry name" value="G2/mitotic-specific cyclin"/>
    <property type="match status" value="1"/>
</dbReference>
<feature type="domain" description="Cyclin-like" evidence="5">
    <location>
        <begin position="400"/>
        <end position="483"/>
    </location>
</feature>
<evidence type="ECO:0000313" key="7">
    <source>
        <dbReference type="EMBL" id="QHS90072.1"/>
    </source>
</evidence>
<evidence type="ECO:0000256" key="3">
    <source>
        <dbReference type="ARBA" id="ARBA00023306"/>
    </source>
</evidence>
<keyword evidence="3" id="KW-0131">Cell cycle</keyword>
<evidence type="ECO:0000256" key="4">
    <source>
        <dbReference type="SAM" id="MobiDB-lite"/>
    </source>
</evidence>
<evidence type="ECO:0008006" key="8">
    <source>
        <dbReference type="Google" id="ProtNLM"/>
    </source>
</evidence>
<sequence>MLIHEEILQNNVCVFDDIKNVVSKLLSGRMSEIEISLFIKSREKEVKNHNNNTFSFKSSNLGQRSTLLDDIVNKYKENISLSPSDPKKIKYFTELSSFHSEISLTKKYDIRVLSDSKTSPESQFSSNTIKEIECISHLPNPGNFNSSQSPQGIQSSQSPQKIKIHQVVQSSPGPHKVQLQSQKLKTPDKRKYLLYQTVSSNLDNNGDVTYGNFFSESQIKNGTLISIIGDLKNSVSVREPILINDGSYNNIDCKKDNNHLNLIECINDIYDHLNESEQFLNIKSIFENQINTNEKMYTILVDWLNQVTTKLKLAAEVLFMTVQLISRYLNLIKDIKRSKLQLLGISCLLIADKYESVNFLDIDTLVYCSDNAYTKKEIVDMEFEILKVLNFDLMKPNIFTFICRYLKTINADKNVTCCIMYVSERILEVASLTNYLPSMLASSILYVVNEKLNPDVSDWNKTMQYYTRYRLSDIEDCVISIKQALKIDRKEYQVYKKYSVEQYNKVSLLF</sequence>
<feature type="domain" description="Cyclin-like" evidence="5">
    <location>
        <begin position="302"/>
        <end position="387"/>
    </location>
</feature>
<feature type="domain" description="Cyclin C-terminal" evidence="6">
    <location>
        <begin position="396"/>
        <end position="509"/>
    </location>
</feature>
<feature type="region of interest" description="Disordered" evidence="4">
    <location>
        <begin position="140"/>
        <end position="162"/>
    </location>
</feature>
<dbReference type="InterPro" id="IPR039361">
    <property type="entry name" value="Cyclin"/>
</dbReference>
<dbReference type="Pfam" id="PF02984">
    <property type="entry name" value="Cyclin_C"/>
    <property type="match status" value="1"/>
</dbReference>
<dbReference type="SUPFAM" id="SSF47954">
    <property type="entry name" value="Cyclin-like"/>
    <property type="match status" value="2"/>
</dbReference>
<dbReference type="EMBL" id="MN739124">
    <property type="protein sequence ID" value="QHS90072.1"/>
    <property type="molecule type" value="Genomic_DNA"/>
</dbReference>
<dbReference type="GO" id="GO:0051301">
    <property type="term" value="P:cell division"/>
    <property type="evidence" value="ECO:0007669"/>
    <property type="project" value="UniProtKB-KW"/>
</dbReference>
<protein>
    <recommendedName>
        <fullName evidence="8">Cyclin N-terminal domain-containing protein</fullName>
    </recommendedName>
</protein>
<dbReference type="InterPro" id="IPR036915">
    <property type="entry name" value="Cyclin-like_sf"/>
</dbReference>
<keyword evidence="1" id="KW-0132">Cell division</keyword>
<dbReference type="SMART" id="SM00385">
    <property type="entry name" value="CYCLIN"/>
    <property type="match status" value="2"/>
</dbReference>
<reference evidence="7" key="1">
    <citation type="journal article" date="2020" name="Nature">
        <title>Giant virus diversity and host interactions through global metagenomics.</title>
        <authorList>
            <person name="Schulz F."/>
            <person name="Roux S."/>
            <person name="Paez-Espino D."/>
            <person name="Jungbluth S."/>
            <person name="Walsh D.A."/>
            <person name="Denef V.J."/>
            <person name="McMahon K.D."/>
            <person name="Konstantinidis K.T."/>
            <person name="Eloe-Fadrosh E.A."/>
            <person name="Kyrpides N.C."/>
            <person name="Woyke T."/>
        </authorList>
    </citation>
    <scope>NUCLEOTIDE SEQUENCE</scope>
    <source>
        <strain evidence="7">GVMAG-M-3300010160-4</strain>
    </source>
</reference>
<dbReference type="SMART" id="SM01332">
    <property type="entry name" value="Cyclin_C"/>
    <property type="match status" value="1"/>
</dbReference>
<dbReference type="PANTHER" id="PTHR10177">
    <property type="entry name" value="CYCLINS"/>
    <property type="match status" value="1"/>
</dbReference>
<feature type="compositionally biased region" description="Low complexity" evidence="4">
    <location>
        <begin position="146"/>
        <end position="161"/>
    </location>
</feature>
<evidence type="ECO:0000259" key="5">
    <source>
        <dbReference type="SMART" id="SM00385"/>
    </source>
</evidence>
<dbReference type="InterPro" id="IPR013763">
    <property type="entry name" value="Cyclin-like_dom"/>
</dbReference>
<evidence type="ECO:0000259" key="6">
    <source>
        <dbReference type="SMART" id="SM01332"/>
    </source>
</evidence>
<accession>A0A6C0BDK6</accession>
<dbReference type="InterPro" id="IPR006671">
    <property type="entry name" value="Cyclin_N"/>
</dbReference>